<reference evidence="1" key="1">
    <citation type="journal article" date="2021" name="Front. Microbiol.">
        <title>Comprehensive Comparative Genomics and Phenotyping of Methylobacterium Species.</title>
        <authorList>
            <person name="Alessa O."/>
            <person name="Ogura Y."/>
            <person name="Fujitani Y."/>
            <person name="Takami H."/>
            <person name="Hayashi T."/>
            <person name="Sahin N."/>
            <person name="Tani A."/>
        </authorList>
    </citation>
    <scope>NUCLEOTIDE SEQUENCE</scope>
    <source>
        <strain evidence="1">DSM 14458</strain>
    </source>
</reference>
<gene>
    <name evidence="1" type="ORF">BGCPKDLD_5119</name>
</gene>
<comment type="caution">
    <text evidence="1">The sequence shown here is derived from an EMBL/GenBank/DDBJ whole genome shotgun (WGS) entry which is preliminary data.</text>
</comment>
<name>A0ABQ4V819_9HYPH</name>
<dbReference type="RefSeq" id="WP_137829794.1">
    <property type="nucleotide sequence ID" value="NZ_BPRE01000026.1"/>
</dbReference>
<dbReference type="EMBL" id="BPRE01000026">
    <property type="protein sequence ID" value="GJE78502.1"/>
    <property type="molecule type" value="Genomic_DNA"/>
</dbReference>
<dbReference type="Proteomes" id="UP001055093">
    <property type="component" value="Unassembled WGS sequence"/>
</dbReference>
<proteinExistence type="predicted"/>
<reference evidence="1" key="2">
    <citation type="submission" date="2021-08" db="EMBL/GenBank/DDBJ databases">
        <authorList>
            <person name="Tani A."/>
            <person name="Ola A."/>
            <person name="Ogura Y."/>
            <person name="Katsura K."/>
            <person name="Hayashi T."/>
        </authorList>
    </citation>
    <scope>NUCLEOTIDE SEQUENCE</scope>
    <source>
        <strain evidence="1">DSM 14458</strain>
    </source>
</reference>
<protein>
    <submittedName>
        <fullName evidence="1">Uncharacterized protein</fullName>
    </submittedName>
</protein>
<evidence type="ECO:0000313" key="2">
    <source>
        <dbReference type="Proteomes" id="UP001055093"/>
    </source>
</evidence>
<accession>A0ABQ4V819</accession>
<organism evidence="1 2">
    <name type="scientific">Methylorubrum suomiense</name>
    <dbReference type="NCBI Taxonomy" id="144191"/>
    <lineage>
        <taxon>Bacteria</taxon>
        <taxon>Pseudomonadati</taxon>
        <taxon>Pseudomonadota</taxon>
        <taxon>Alphaproteobacteria</taxon>
        <taxon>Hyphomicrobiales</taxon>
        <taxon>Methylobacteriaceae</taxon>
        <taxon>Methylorubrum</taxon>
    </lineage>
</organism>
<keyword evidence="2" id="KW-1185">Reference proteome</keyword>
<sequence>MTIFHFELCRNGERIGAIESRDCPDCGMAFRAARDMIRSYRDEDSLPNGARDHTLRVTYVDHSLLFDLPFDLRI</sequence>
<evidence type="ECO:0000313" key="1">
    <source>
        <dbReference type="EMBL" id="GJE78502.1"/>
    </source>
</evidence>